<dbReference type="GO" id="GO:0005886">
    <property type="term" value="C:plasma membrane"/>
    <property type="evidence" value="ECO:0007669"/>
    <property type="project" value="UniProtKB-SubCell"/>
</dbReference>
<evidence type="ECO:0000256" key="9">
    <source>
        <dbReference type="ARBA" id="ARBA00022840"/>
    </source>
</evidence>
<keyword evidence="12" id="KW-0829">Tyrosine-protein kinase</keyword>
<evidence type="ECO:0000256" key="7">
    <source>
        <dbReference type="ARBA" id="ARBA00022741"/>
    </source>
</evidence>
<dbReference type="Gene3D" id="1.10.287.1490">
    <property type="match status" value="1"/>
</dbReference>
<proteinExistence type="inferred from homology"/>
<protein>
    <submittedName>
        <fullName evidence="19">Tyrosine-protein kinase involved in EPS biosynthesis</fullName>
    </submittedName>
</protein>
<dbReference type="SUPFAM" id="SSF52540">
    <property type="entry name" value="P-loop containing nucleoside triphosphate hydrolases"/>
    <property type="match status" value="1"/>
</dbReference>
<evidence type="ECO:0000256" key="10">
    <source>
        <dbReference type="ARBA" id="ARBA00022989"/>
    </source>
</evidence>
<evidence type="ECO:0000256" key="2">
    <source>
        <dbReference type="ARBA" id="ARBA00008883"/>
    </source>
</evidence>
<dbReference type="AlphaFoldDB" id="A0A658QTD5"/>
<evidence type="ECO:0000259" key="16">
    <source>
        <dbReference type="Pfam" id="PF02706"/>
    </source>
</evidence>
<reference evidence="19 20" key="1">
    <citation type="submission" date="2016-01" db="EMBL/GenBank/DDBJ databases">
        <authorList>
            <person name="Peeters C."/>
        </authorList>
    </citation>
    <scope>NUCLEOTIDE SEQUENCE [LARGE SCALE GENOMIC DNA]</scope>
    <source>
        <strain evidence="19">LMG 29315</strain>
    </source>
</reference>
<keyword evidence="14" id="KW-0175">Coiled coil</keyword>
<evidence type="ECO:0000256" key="15">
    <source>
        <dbReference type="SAM" id="Phobius"/>
    </source>
</evidence>
<evidence type="ECO:0000256" key="4">
    <source>
        <dbReference type="ARBA" id="ARBA00022519"/>
    </source>
</evidence>
<feature type="coiled-coil region" evidence="14">
    <location>
        <begin position="285"/>
        <end position="377"/>
    </location>
</feature>
<evidence type="ECO:0000256" key="12">
    <source>
        <dbReference type="ARBA" id="ARBA00023137"/>
    </source>
</evidence>
<comment type="caution">
    <text evidence="19">The sequence shown here is derived from an EMBL/GenBank/DDBJ whole genome shotgun (WGS) entry which is preliminary data.</text>
</comment>
<dbReference type="Pfam" id="PF02706">
    <property type="entry name" value="Wzz"/>
    <property type="match status" value="1"/>
</dbReference>
<evidence type="ECO:0000313" key="19">
    <source>
        <dbReference type="EMBL" id="SAL19845.1"/>
    </source>
</evidence>
<dbReference type="Pfam" id="PF13807">
    <property type="entry name" value="GNVR"/>
    <property type="match status" value="1"/>
</dbReference>
<dbReference type="InterPro" id="IPR027417">
    <property type="entry name" value="P-loop_NTPase"/>
</dbReference>
<sequence length="740" mass="80882">MGHDVAVVQAVSERSAPRHVMSHLDAIYDNRKVVLAVALTFILIGTGYAFLSKPVYRADILVQLEKRDQSGSKSLFNEVSSMYDSKPDSSGEVEVIGSRLVVGQAVDKLNLAVEVSPKYFPVLGEVISRLKRQIYSIWPGVSAPTRNELVVTELDVPPSLYGRPLEIKVSTLRTFELLVGDLRIAGIVGKKLLAATPFGPIEVRVDEIDAEPGAKFVVKRLSRVSVVDAVRDKLTIRDKGKDADVIRASYDGTDPAGIAAILNAIADAYVRQDIQRKSEEVARSLDFLQLQLPQLKKQVEESEEALNTYRARHRTVSLGEEANTLLRRSVEAQRRRVELEQKRKELLVLYTKDHPAVRSIESQLQVAQDELSDISQQTGMLPPLEQDVLALQRDVQVNSSVYTALRGTYEQLRVIKAGKAANARVVDTAVVPEKTIWPKRAFIIIAALLLGLFCGIAAALCRRHLLDAVNDPSEIEDATGLKVHASVPYSRQESKLRRLVRKNPSAAPVLAGLWSVDPAVEGLRGFRTALLYTMGNAPNRIVAITGATAGVGKSFLALNVAAILGESGMRVLLVDADLHRGVLHERLKAVQCPGLSDLLRGTCDVREVIRRNVLKGVDLLPTGTLTPTFTDLLATRNAADTLNQLSVDYDVVLCDGAPLIPTDAAAHLAALAGSTFLVARQGVTSLGELREVVRKLERIGVTVQGVVMNGVQLRPGHGSYGYGRYRYAADSYQLDPQKKR</sequence>
<keyword evidence="3" id="KW-1003">Cell membrane</keyword>
<evidence type="ECO:0000256" key="1">
    <source>
        <dbReference type="ARBA" id="ARBA00004429"/>
    </source>
</evidence>
<dbReference type="OrthoDB" id="9808257at2"/>
<keyword evidence="5" id="KW-0808">Transferase</keyword>
<dbReference type="RefSeq" id="WP_040049006.1">
    <property type="nucleotide sequence ID" value="NZ_FCNV02000002.1"/>
</dbReference>
<evidence type="ECO:0000313" key="20">
    <source>
        <dbReference type="Proteomes" id="UP000198263"/>
    </source>
</evidence>
<keyword evidence="10 15" id="KW-1133">Transmembrane helix</keyword>
<evidence type="ECO:0000256" key="8">
    <source>
        <dbReference type="ARBA" id="ARBA00022777"/>
    </source>
</evidence>
<comment type="catalytic activity">
    <reaction evidence="13">
        <text>L-tyrosyl-[protein] + ATP = O-phospho-L-tyrosyl-[protein] + ADP + H(+)</text>
        <dbReference type="Rhea" id="RHEA:10596"/>
        <dbReference type="Rhea" id="RHEA-COMP:10136"/>
        <dbReference type="Rhea" id="RHEA-COMP:20101"/>
        <dbReference type="ChEBI" id="CHEBI:15378"/>
        <dbReference type="ChEBI" id="CHEBI:30616"/>
        <dbReference type="ChEBI" id="CHEBI:46858"/>
        <dbReference type="ChEBI" id="CHEBI:61978"/>
        <dbReference type="ChEBI" id="CHEBI:456216"/>
    </reaction>
</comment>
<evidence type="ECO:0000256" key="11">
    <source>
        <dbReference type="ARBA" id="ARBA00023136"/>
    </source>
</evidence>
<dbReference type="InterPro" id="IPR025669">
    <property type="entry name" value="AAA_dom"/>
</dbReference>
<feature type="domain" description="AAA" evidence="17">
    <location>
        <begin position="540"/>
        <end position="661"/>
    </location>
</feature>
<comment type="similarity">
    <text evidence="2">Belongs to the etk/wzc family.</text>
</comment>
<keyword evidence="8 19" id="KW-0418">Kinase</keyword>
<dbReference type="GO" id="GO:0004713">
    <property type="term" value="F:protein tyrosine kinase activity"/>
    <property type="evidence" value="ECO:0007669"/>
    <property type="project" value="TreeGrafter"/>
</dbReference>
<dbReference type="InterPro" id="IPR050445">
    <property type="entry name" value="Bact_polysacc_biosynth/exp"/>
</dbReference>
<evidence type="ECO:0000256" key="13">
    <source>
        <dbReference type="ARBA" id="ARBA00053015"/>
    </source>
</evidence>
<dbReference type="PANTHER" id="PTHR32309">
    <property type="entry name" value="TYROSINE-PROTEIN KINASE"/>
    <property type="match status" value="1"/>
</dbReference>
<keyword evidence="9" id="KW-0067">ATP-binding</keyword>
<dbReference type="Gene3D" id="3.40.50.300">
    <property type="entry name" value="P-loop containing nucleotide triphosphate hydrolases"/>
    <property type="match status" value="1"/>
</dbReference>
<feature type="domain" description="Tyrosine-protein kinase G-rich" evidence="18">
    <location>
        <begin position="384"/>
        <end position="463"/>
    </location>
</feature>
<dbReference type="InterPro" id="IPR032807">
    <property type="entry name" value="GNVR"/>
</dbReference>
<accession>A0A658QTD5</accession>
<evidence type="ECO:0000256" key="3">
    <source>
        <dbReference type="ARBA" id="ARBA00022475"/>
    </source>
</evidence>
<evidence type="ECO:0000256" key="6">
    <source>
        <dbReference type="ARBA" id="ARBA00022692"/>
    </source>
</evidence>
<keyword evidence="7" id="KW-0547">Nucleotide-binding</keyword>
<feature type="domain" description="Polysaccharide chain length determinant N-terminal" evidence="16">
    <location>
        <begin position="26"/>
        <end position="109"/>
    </location>
</feature>
<feature type="transmembrane region" description="Helical" evidence="15">
    <location>
        <begin position="441"/>
        <end position="460"/>
    </location>
</feature>
<dbReference type="EMBL" id="FCNV02000002">
    <property type="protein sequence ID" value="SAL19845.1"/>
    <property type="molecule type" value="Genomic_DNA"/>
</dbReference>
<keyword evidence="4" id="KW-0997">Cell inner membrane</keyword>
<dbReference type="InterPro" id="IPR003856">
    <property type="entry name" value="LPS_length_determ_N"/>
</dbReference>
<evidence type="ECO:0000256" key="14">
    <source>
        <dbReference type="SAM" id="Coils"/>
    </source>
</evidence>
<comment type="subcellular location">
    <subcellularLocation>
        <location evidence="1">Cell inner membrane</location>
        <topology evidence="1">Multi-pass membrane protein</topology>
    </subcellularLocation>
</comment>
<feature type="transmembrane region" description="Helical" evidence="15">
    <location>
        <begin position="33"/>
        <end position="51"/>
    </location>
</feature>
<dbReference type="InterPro" id="IPR005702">
    <property type="entry name" value="Wzc-like_C"/>
</dbReference>
<keyword evidence="6 15" id="KW-0812">Transmembrane</keyword>
<name>A0A658QTD5_9BURK</name>
<evidence type="ECO:0000256" key="5">
    <source>
        <dbReference type="ARBA" id="ARBA00022679"/>
    </source>
</evidence>
<dbReference type="Proteomes" id="UP000198263">
    <property type="component" value="Unassembled WGS sequence"/>
</dbReference>
<dbReference type="Pfam" id="PF13614">
    <property type="entry name" value="AAA_31"/>
    <property type="match status" value="1"/>
</dbReference>
<dbReference type="CDD" id="cd05387">
    <property type="entry name" value="BY-kinase"/>
    <property type="match status" value="1"/>
</dbReference>
<gene>
    <name evidence="19" type="ORF">AWB72_01261</name>
</gene>
<keyword evidence="11 15" id="KW-0472">Membrane</keyword>
<keyword evidence="20" id="KW-1185">Reference proteome</keyword>
<organism evidence="19 20">
    <name type="scientific">Caballeronia concitans</name>
    <dbReference type="NCBI Taxonomy" id="1777133"/>
    <lineage>
        <taxon>Bacteria</taxon>
        <taxon>Pseudomonadati</taxon>
        <taxon>Pseudomonadota</taxon>
        <taxon>Betaproteobacteria</taxon>
        <taxon>Burkholderiales</taxon>
        <taxon>Burkholderiaceae</taxon>
        <taxon>Caballeronia</taxon>
    </lineage>
</organism>
<evidence type="ECO:0000259" key="17">
    <source>
        <dbReference type="Pfam" id="PF13614"/>
    </source>
</evidence>
<dbReference type="PANTHER" id="PTHR32309:SF32">
    <property type="entry name" value="TYROSINE-PROTEIN KINASE ETK-RELATED"/>
    <property type="match status" value="1"/>
</dbReference>
<dbReference type="Pfam" id="PF23607">
    <property type="entry name" value="WZC_N"/>
    <property type="match status" value="1"/>
</dbReference>
<evidence type="ECO:0000259" key="18">
    <source>
        <dbReference type="Pfam" id="PF13807"/>
    </source>
</evidence>